<dbReference type="Pfam" id="PF13202">
    <property type="entry name" value="EF-hand_5"/>
    <property type="match status" value="1"/>
</dbReference>
<dbReference type="SMART" id="SM00054">
    <property type="entry name" value="EFh"/>
    <property type="match status" value="2"/>
</dbReference>
<dbReference type="Gene3D" id="1.10.238.10">
    <property type="entry name" value="EF-hand"/>
    <property type="match status" value="2"/>
</dbReference>
<accession>A0A4Y1QUP7</accession>
<keyword evidence="6" id="KW-0809">Transit peptide</keyword>
<dbReference type="InterPro" id="IPR039800">
    <property type="entry name" value="MICU1/2/3"/>
</dbReference>
<dbReference type="SUPFAM" id="SSF47473">
    <property type="entry name" value="EF-hand"/>
    <property type="match status" value="2"/>
</dbReference>
<comment type="subcellular location">
    <subcellularLocation>
        <location evidence="1">Mitochondrion inner membrane</location>
    </subcellularLocation>
    <subcellularLocation>
        <location evidence="2">Mitochondrion intermembrane space</location>
    </subcellularLocation>
</comment>
<dbReference type="GO" id="GO:0036444">
    <property type="term" value="P:calcium import into the mitochondrion"/>
    <property type="evidence" value="ECO:0007669"/>
    <property type="project" value="TreeGrafter"/>
</dbReference>
<evidence type="ECO:0000256" key="4">
    <source>
        <dbReference type="ARBA" id="ARBA00022792"/>
    </source>
</evidence>
<evidence type="ECO:0000256" key="8">
    <source>
        <dbReference type="ARBA" id="ARBA00023136"/>
    </source>
</evidence>
<evidence type="ECO:0000256" key="3">
    <source>
        <dbReference type="ARBA" id="ARBA00022737"/>
    </source>
</evidence>
<sequence length="493" mass="55559">MGSLAKSPYIIVPSPTNFHNVVVSVHTSATFRAIFPMSRLQSLTKSTPSIHQRFSIRHLSTAPQPSSSSLSSLITASSFDSNPHQNPSYGSFLKWISGFAMGSGLGLLYWSSPDSVLTFADWSTVVPGETLEDQPSSSLLQKLSLPEITARFLFGGKSFLVTSSISVSFGYHAYRRKIFFNYEKRIRLRSPPEKVFEYFASSSTPEGELLMRPEDLMRAVVPVFPPSESHLVRDGYLRGERNPGDLRCSPSEFFMLFDVNNDGHISFKEEIDKEEFKKVMALMRACNRQGANHRHGLRTGLKVNGSVENGGLVEYFFGKDGKDCLQLDKFVKFLRDLQDEMVRLEFAHYDYKLRGTILAKDFALSMVASADMTHLSNLLNRVDELNNKPHLKDVRITFEEFKSFAELRKKLQPLSLALFSYGKANGMLTREDFQRAASHVCGVSLTDNVVEIIFHVFDLNRDGNLSLAEFVRVLHQRGRDIAQHVDTGIMVLD</sequence>
<dbReference type="InterPro" id="IPR002048">
    <property type="entry name" value="EF_hand_dom"/>
</dbReference>
<proteinExistence type="predicted"/>
<dbReference type="PROSITE" id="PS00018">
    <property type="entry name" value="EF_HAND_1"/>
    <property type="match status" value="1"/>
</dbReference>
<gene>
    <name evidence="10" type="ORF">Prudu_004124</name>
</gene>
<keyword evidence="7" id="KW-0496">Mitochondrion</keyword>
<evidence type="ECO:0000256" key="2">
    <source>
        <dbReference type="ARBA" id="ARBA00004569"/>
    </source>
</evidence>
<dbReference type="AlphaFoldDB" id="A0A4Y1QUP7"/>
<evidence type="ECO:0000256" key="5">
    <source>
        <dbReference type="ARBA" id="ARBA00022837"/>
    </source>
</evidence>
<evidence type="ECO:0000256" key="6">
    <source>
        <dbReference type="ARBA" id="ARBA00022946"/>
    </source>
</evidence>
<evidence type="ECO:0000256" key="1">
    <source>
        <dbReference type="ARBA" id="ARBA00004273"/>
    </source>
</evidence>
<dbReference type="GO" id="GO:0005509">
    <property type="term" value="F:calcium ion binding"/>
    <property type="evidence" value="ECO:0007669"/>
    <property type="project" value="InterPro"/>
</dbReference>
<evidence type="ECO:0000313" key="10">
    <source>
        <dbReference type="EMBL" id="BBG95549.1"/>
    </source>
</evidence>
<dbReference type="Pfam" id="PF13833">
    <property type="entry name" value="EF-hand_8"/>
    <property type="match status" value="1"/>
</dbReference>
<feature type="domain" description="EF-hand" evidence="9">
    <location>
        <begin position="445"/>
        <end position="480"/>
    </location>
</feature>
<dbReference type="PANTHER" id="PTHR12294:SF23">
    <property type="entry name" value="CALCIUM UPTAKE PROTEIN, MITOCHONDRIAL"/>
    <property type="match status" value="1"/>
</dbReference>
<evidence type="ECO:0000259" key="9">
    <source>
        <dbReference type="PROSITE" id="PS50222"/>
    </source>
</evidence>
<dbReference type="GO" id="GO:0051560">
    <property type="term" value="P:mitochondrial calcium ion homeostasis"/>
    <property type="evidence" value="ECO:0007669"/>
    <property type="project" value="TreeGrafter"/>
</dbReference>
<dbReference type="InterPro" id="IPR011992">
    <property type="entry name" value="EF-hand-dom_pair"/>
</dbReference>
<dbReference type="PROSITE" id="PS50222">
    <property type="entry name" value="EF_HAND_2"/>
    <property type="match status" value="1"/>
</dbReference>
<keyword evidence="8" id="KW-0472">Membrane</keyword>
<dbReference type="EMBL" id="AP019297">
    <property type="protein sequence ID" value="BBG95549.1"/>
    <property type="molecule type" value="Genomic_DNA"/>
</dbReference>
<dbReference type="GO" id="GO:1990246">
    <property type="term" value="C:uniplex complex"/>
    <property type="evidence" value="ECO:0007669"/>
    <property type="project" value="TreeGrafter"/>
</dbReference>
<keyword evidence="3" id="KW-0677">Repeat</keyword>
<dbReference type="CDD" id="cd15900">
    <property type="entry name" value="EFh_MICU"/>
    <property type="match status" value="1"/>
</dbReference>
<dbReference type="GO" id="GO:0005758">
    <property type="term" value="C:mitochondrial intermembrane space"/>
    <property type="evidence" value="ECO:0007669"/>
    <property type="project" value="UniProtKB-SubCell"/>
</dbReference>
<dbReference type="InterPro" id="IPR018247">
    <property type="entry name" value="EF_Hand_1_Ca_BS"/>
</dbReference>
<evidence type="ECO:0000256" key="7">
    <source>
        <dbReference type="ARBA" id="ARBA00023128"/>
    </source>
</evidence>
<name>A0A4Y1QUP7_PRUDU</name>
<keyword evidence="5" id="KW-0106">Calcium</keyword>
<protein>
    <submittedName>
        <fullName evidence="10">Calcium-binding EF hand family protein</fullName>
    </submittedName>
</protein>
<keyword evidence="4" id="KW-0999">Mitochondrion inner membrane</keyword>
<reference evidence="10" key="1">
    <citation type="journal article" date="2019" name="Science">
        <title>Mutation of a bHLH transcription factor allowed almond domestication.</title>
        <authorList>
            <person name="Sanchez-Perez R."/>
            <person name="Pavan S."/>
            <person name="Mazzeo R."/>
            <person name="Moldovan C."/>
            <person name="Aiese Cigliano R."/>
            <person name="Del Cueto J."/>
            <person name="Ricciardi F."/>
            <person name="Lotti C."/>
            <person name="Ricciardi L."/>
            <person name="Dicenta F."/>
            <person name="Lopez-Marques R.L."/>
            <person name="Lindberg Moller B."/>
        </authorList>
    </citation>
    <scope>NUCLEOTIDE SEQUENCE</scope>
</reference>
<dbReference type="PANTHER" id="PTHR12294">
    <property type="entry name" value="EF HAND DOMAIN FAMILY A1,A2-RELATED"/>
    <property type="match status" value="1"/>
</dbReference>
<organism evidence="10">
    <name type="scientific">Prunus dulcis</name>
    <name type="common">Almond</name>
    <name type="synonym">Amygdalus dulcis</name>
    <dbReference type="NCBI Taxonomy" id="3755"/>
    <lineage>
        <taxon>Eukaryota</taxon>
        <taxon>Viridiplantae</taxon>
        <taxon>Streptophyta</taxon>
        <taxon>Embryophyta</taxon>
        <taxon>Tracheophyta</taxon>
        <taxon>Spermatophyta</taxon>
        <taxon>Magnoliopsida</taxon>
        <taxon>eudicotyledons</taxon>
        <taxon>Gunneridae</taxon>
        <taxon>Pentapetalae</taxon>
        <taxon>rosids</taxon>
        <taxon>fabids</taxon>
        <taxon>Rosales</taxon>
        <taxon>Rosaceae</taxon>
        <taxon>Amygdaloideae</taxon>
        <taxon>Amygdaleae</taxon>
        <taxon>Prunus</taxon>
    </lineage>
</organism>